<proteinExistence type="predicted"/>
<gene>
    <name evidence="1" type="ORF">M9H77_13459</name>
</gene>
<sequence>MASFSGSARVTDTRSGGKIVTNRRRRPTTPYDRPPPPPQPQPKSPNWLTSVIFPTTRRIASGAAKILSSVFDSDNSDDSSSSLSSSDDEAANDDNSFDEVDDFYGSEKDIGAPSEAMKSISDVHQLSAWKSETKHLIGKLLMQETYSREECDRLVQIINSRVVDSTVGGAEAGVLTDTPDRTIHNDADNLCSKAIVEARKWLNEKKAGSSPPSYRADISCGLKSVAVQHIDNEDGSPVDIAKIYMRSRPPWASPSPEHIELRTPSTMTGQLSREGALFPVGDESSYKKRTSFASGSWNIQEEIRRVRLKATEDLLHSPSKRIDLSSFALSPKSCRNSLVAANITTIREGDKVNESASLTEAKPTNLSIDAATASSNGGTSAVEMGNRIANEVVILNPTQRFEQSKDAQVIKIADECAASESSDPAPDIGMELHDDPQSARVNGSPVEDVRNLSETHINGHPTLHASLFADEVAVDVHNQLQAGNLNAVKGHETENTTTNMEDNCELLKEASIDVPIMHETDCLESFSQSNSSMRDNDEFQWMLTQPNPSQLAGKLDATVPKQEGKKMGRYNRRSRGKGKS</sequence>
<protein>
    <submittedName>
        <fullName evidence="1">Uncharacterized protein</fullName>
    </submittedName>
</protein>
<organism evidence="1 2">
    <name type="scientific">Catharanthus roseus</name>
    <name type="common">Madagascar periwinkle</name>
    <name type="synonym">Vinca rosea</name>
    <dbReference type="NCBI Taxonomy" id="4058"/>
    <lineage>
        <taxon>Eukaryota</taxon>
        <taxon>Viridiplantae</taxon>
        <taxon>Streptophyta</taxon>
        <taxon>Embryophyta</taxon>
        <taxon>Tracheophyta</taxon>
        <taxon>Spermatophyta</taxon>
        <taxon>Magnoliopsida</taxon>
        <taxon>eudicotyledons</taxon>
        <taxon>Gunneridae</taxon>
        <taxon>Pentapetalae</taxon>
        <taxon>asterids</taxon>
        <taxon>lamiids</taxon>
        <taxon>Gentianales</taxon>
        <taxon>Apocynaceae</taxon>
        <taxon>Rauvolfioideae</taxon>
        <taxon>Vinceae</taxon>
        <taxon>Catharanthinae</taxon>
        <taxon>Catharanthus</taxon>
    </lineage>
</organism>
<reference evidence="2" key="1">
    <citation type="journal article" date="2023" name="Nat. Plants">
        <title>Single-cell RNA sequencing provides a high-resolution roadmap for understanding the multicellular compartmentation of specialized metabolism.</title>
        <authorList>
            <person name="Sun S."/>
            <person name="Shen X."/>
            <person name="Li Y."/>
            <person name="Li Y."/>
            <person name="Wang S."/>
            <person name="Li R."/>
            <person name="Zhang H."/>
            <person name="Shen G."/>
            <person name="Guo B."/>
            <person name="Wei J."/>
            <person name="Xu J."/>
            <person name="St-Pierre B."/>
            <person name="Chen S."/>
            <person name="Sun C."/>
        </authorList>
    </citation>
    <scope>NUCLEOTIDE SEQUENCE [LARGE SCALE GENOMIC DNA]</scope>
</reference>
<comment type="caution">
    <text evidence="1">The sequence shown here is derived from an EMBL/GenBank/DDBJ whole genome shotgun (WGS) entry which is preliminary data.</text>
</comment>
<keyword evidence="2" id="KW-1185">Reference proteome</keyword>
<accession>A0ACC0BKE5</accession>
<evidence type="ECO:0000313" key="1">
    <source>
        <dbReference type="EMBL" id="KAI5673095.1"/>
    </source>
</evidence>
<name>A0ACC0BKE5_CATRO</name>
<dbReference type="EMBL" id="CM044703">
    <property type="protein sequence ID" value="KAI5673095.1"/>
    <property type="molecule type" value="Genomic_DNA"/>
</dbReference>
<dbReference type="Proteomes" id="UP001060085">
    <property type="component" value="Linkage Group LG03"/>
</dbReference>
<evidence type="ECO:0000313" key="2">
    <source>
        <dbReference type="Proteomes" id="UP001060085"/>
    </source>
</evidence>